<dbReference type="InterPro" id="IPR005673">
    <property type="entry name" value="ABC_phos-bd_PstS"/>
</dbReference>
<dbReference type="SUPFAM" id="SSF53850">
    <property type="entry name" value="Periplasmic binding protein-like II"/>
    <property type="match status" value="1"/>
</dbReference>
<evidence type="ECO:0000259" key="4">
    <source>
        <dbReference type="Pfam" id="PF12849"/>
    </source>
</evidence>
<dbReference type="InterPro" id="IPR050962">
    <property type="entry name" value="Phosphate-bind_PstS"/>
</dbReference>
<keyword evidence="3" id="KW-0592">Phosphate transport</keyword>
<dbReference type="AlphaFoldDB" id="A0A6J7KUJ3"/>
<dbReference type="PIRSF" id="PIRSF002756">
    <property type="entry name" value="PstS"/>
    <property type="match status" value="1"/>
</dbReference>
<dbReference type="GO" id="GO:0035435">
    <property type="term" value="P:phosphate ion transmembrane transport"/>
    <property type="evidence" value="ECO:0007669"/>
    <property type="project" value="InterPro"/>
</dbReference>
<dbReference type="Pfam" id="PF12849">
    <property type="entry name" value="PBP_like_2"/>
    <property type="match status" value="1"/>
</dbReference>
<accession>A0A6J7KUJ3</accession>
<feature type="domain" description="PBP" evidence="4">
    <location>
        <begin position="24"/>
        <end position="332"/>
    </location>
</feature>
<name>A0A6J7KUJ3_9ZZZZ</name>
<evidence type="ECO:0000256" key="1">
    <source>
        <dbReference type="ARBA" id="ARBA00008725"/>
    </source>
</evidence>
<evidence type="ECO:0000313" key="5">
    <source>
        <dbReference type="EMBL" id="CAB4958593.1"/>
    </source>
</evidence>
<evidence type="ECO:0000256" key="2">
    <source>
        <dbReference type="ARBA" id="ARBA00022448"/>
    </source>
</evidence>
<protein>
    <submittedName>
        <fullName evidence="5">Unannotated protein</fullName>
    </submittedName>
</protein>
<reference evidence="5" key="1">
    <citation type="submission" date="2020-05" db="EMBL/GenBank/DDBJ databases">
        <authorList>
            <person name="Chiriac C."/>
            <person name="Salcher M."/>
            <person name="Ghai R."/>
            <person name="Kavagutti S V."/>
        </authorList>
    </citation>
    <scope>NUCLEOTIDE SEQUENCE</scope>
</reference>
<dbReference type="PANTHER" id="PTHR42996:SF1">
    <property type="entry name" value="PHOSPHATE-BINDING PROTEIN PSTS"/>
    <property type="match status" value="1"/>
</dbReference>
<dbReference type="GO" id="GO:0042301">
    <property type="term" value="F:phosphate ion binding"/>
    <property type="evidence" value="ECO:0007669"/>
    <property type="project" value="InterPro"/>
</dbReference>
<dbReference type="Gene3D" id="3.40.190.10">
    <property type="entry name" value="Periplasmic binding protein-like II"/>
    <property type="match status" value="2"/>
</dbReference>
<organism evidence="5">
    <name type="scientific">freshwater metagenome</name>
    <dbReference type="NCBI Taxonomy" id="449393"/>
    <lineage>
        <taxon>unclassified sequences</taxon>
        <taxon>metagenomes</taxon>
        <taxon>ecological metagenomes</taxon>
    </lineage>
</organism>
<evidence type="ECO:0000256" key="3">
    <source>
        <dbReference type="ARBA" id="ARBA00022592"/>
    </source>
</evidence>
<dbReference type="GO" id="GO:0043190">
    <property type="term" value="C:ATP-binding cassette (ABC) transporter complex"/>
    <property type="evidence" value="ECO:0007669"/>
    <property type="project" value="InterPro"/>
</dbReference>
<comment type="similarity">
    <text evidence="1">Belongs to the PstS family.</text>
</comment>
<dbReference type="InterPro" id="IPR024370">
    <property type="entry name" value="PBP_domain"/>
</dbReference>
<dbReference type="PANTHER" id="PTHR42996">
    <property type="entry name" value="PHOSPHATE-BINDING PROTEIN PSTS"/>
    <property type="match status" value="1"/>
</dbReference>
<sequence length="366" mass="37631">MHKKLVAVVSAVAVLAGLALSGSAAQAVTATSIAGKGSSFANNALQYCLSHYDPDSNDTVSYTSTGSGTGRSEMAAGNVKWAASDGLYKSTDTQPASYTMVPILGGPVVFAYNANSGIPAGLKLDAATVSAILKGTVRTWNSTSIKKLNPGKVLPAKFIQVYYRTSGSGTTANLTTYLAQNLNVTGQPAQWVADSKDLLDASDGIAGNSAGTLAVGAFAKTTSAIIADKLQSTKYAFGYFDLSDAVSAKVGQVSLKNASGQYVLPTAAAAAKFLNAQTAIVDVASQRTDGTLTIDFTKKVAGAYQLSIVSYGIAPRATNTEAGRAVHDWFTYVVNSCMPAHGAALGYVPLTGALKVTALQQIAKIN</sequence>
<dbReference type="EMBL" id="CAFBNO010000048">
    <property type="protein sequence ID" value="CAB4958593.1"/>
    <property type="molecule type" value="Genomic_DNA"/>
</dbReference>
<gene>
    <name evidence="5" type="ORF">UFOPK3837_00917</name>
</gene>
<keyword evidence="2" id="KW-0813">Transport</keyword>
<proteinExistence type="inferred from homology"/>